<dbReference type="SUPFAM" id="SSF69118">
    <property type="entry name" value="AhpD-like"/>
    <property type="match status" value="1"/>
</dbReference>
<accession>A0AAD0P6G9</accession>
<evidence type="ECO:0000313" key="1">
    <source>
        <dbReference type="EMBL" id="AWV47527.1"/>
    </source>
</evidence>
<protein>
    <submittedName>
        <fullName evidence="1">Uncharacterized protein</fullName>
    </submittedName>
</protein>
<evidence type="ECO:0000313" key="2">
    <source>
        <dbReference type="Proteomes" id="UP000249682"/>
    </source>
</evidence>
<sequence length="79" mass="9076">MHATSAYFPDNERASIAITNDPRSITYEQVAELRSRFSKADVIELSYHTGIESMLAHINTELAVTECRYSIPLKRIEFR</sequence>
<dbReference type="InterPro" id="IPR029032">
    <property type="entry name" value="AhpD-like"/>
</dbReference>
<proteinExistence type="predicted"/>
<organism evidence="1 2">
    <name type="scientific">Mycobacterium leprae</name>
    <dbReference type="NCBI Taxonomy" id="1769"/>
    <lineage>
        <taxon>Bacteria</taxon>
        <taxon>Bacillati</taxon>
        <taxon>Actinomycetota</taxon>
        <taxon>Actinomycetes</taxon>
        <taxon>Mycobacteriales</taxon>
        <taxon>Mycobacteriaceae</taxon>
        <taxon>Mycobacterium</taxon>
    </lineage>
</organism>
<dbReference type="Proteomes" id="UP000249682">
    <property type="component" value="Chromosome"/>
</dbReference>
<dbReference type="AlphaFoldDB" id="A0AAD0P6G9"/>
<dbReference type="RefSeq" id="WP_064430266.1">
    <property type="nucleotide sequence ID" value="NZ_CP029543.1"/>
</dbReference>
<name>A0AAD0P6G9_MYCLR</name>
<reference evidence="1 2" key="1">
    <citation type="submission" date="2018-05" db="EMBL/GenBank/DDBJ databases">
        <title>Evolution of small genomes with special reference to Mycobacterium leprae.</title>
        <authorList>
            <person name="Mohanty P.S."/>
            <person name="Bansal A.K."/>
            <person name="Gupta U.D."/>
            <person name="Naaz F."/>
            <person name="Dwivedi V.D."/>
            <person name="Singh H."/>
            <person name="Gupta G."/>
            <person name="Sharma S."/>
            <person name="Arora M."/>
        </authorList>
    </citation>
    <scope>NUCLEOTIDE SEQUENCE [LARGE SCALE GENOMIC DNA]</scope>
    <source>
        <strain evidence="1 2">MRHRU-235-G</strain>
    </source>
</reference>
<dbReference type="EMBL" id="CP029543">
    <property type="protein sequence ID" value="AWV47527.1"/>
    <property type="molecule type" value="Genomic_DNA"/>
</dbReference>
<gene>
    <name evidence="1" type="ORF">DIJ64_03790</name>
</gene>